<feature type="region of interest" description="Disordered" evidence="1">
    <location>
        <begin position="41"/>
        <end position="61"/>
    </location>
</feature>
<evidence type="ECO:0000313" key="3">
    <source>
        <dbReference type="Proteomes" id="UP001157167"/>
    </source>
</evidence>
<name>A0ABQ6FEW9_9RHOO</name>
<protein>
    <submittedName>
        <fullName evidence="2">Uncharacterized protein</fullName>
    </submittedName>
</protein>
<keyword evidence="3" id="KW-1185">Reference proteome</keyword>
<accession>A0ABQ6FEW9</accession>
<sequence>MRAEAVTRRRCPGPQTIHKQAFPIRRKLGGNMDLTQMHRTVRQGQASRSALPGSPGESFDF</sequence>
<reference evidence="3" key="1">
    <citation type="journal article" date="2019" name="Int. J. Syst. Evol. Microbiol.">
        <title>The Global Catalogue of Microorganisms (GCM) 10K type strain sequencing project: providing services to taxonomists for standard genome sequencing and annotation.</title>
        <authorList>
            <consortium name="The Broad Institute Genomics Platform"/>
            <consortium name="The Broad Institute Genome Sequencing Center for Infectious Disease"/>
            <person name="Wu L."/>
            <person name="Ma J."/>
        </authorList>
    </citation>
    <scope>NUCLEOTIDE SEQUENCE [LARGE SCALE GENOMIC DNA]</scope>
    <source>
        <strain evidence="3">NBRC 102407</strain>
    </source>
</reference>
<gene>
    <name evidence="2" type="ORF">GCM10007933_36150</name>
</gene>
<organism evidence="2 3">
    <name type="scientific">Zoogloea oryzae</name>
    <dbReference type="NCBI Taxonomy" id="310767"/>
    <lineage>
        <taxon>Bacteria</taxon>
        <taxon>Pseudomonadati</taxon>
        <taxon>Pseudomonadota</taxon>
        <taxon>Betaproteobacteria</taxon>
        <taxon>Rhodocyclales</taxon>
        <taxon>Zoogloeaceae</taxon>
        <taxon>Zoogloea</taxon>
    </lineage>
</organism>
<evidence type="ECO:0000313" key="2">
    <source>
        <dbReference type="EMBL" id="GLT24143.1"/>
    </source>
</evidence>
<evidence type="ECO:0000256" key="1">
    <source>
        <dbReference type="SAM" id="MobiDB-lite"/>
    </source>
</evidence>
<dbReference type="EMBL" id="BSPX01000074">
    <property type="protein sequence ID" value="GLT24143.1"/>
    <property type="molecule type" value="Genomic_DNA"/>
</dbReference>
<dbReference type="Proteomes" id="UP001157167">
    <property type="component" value="Unassembled WGS sequence"/>
</dbReference>
<comment type="caution">
    <text evidence="2">The sequence shown here is derived from an EMBL/GenBank/DDBJ whole genome shotgun (WGS) entry which is preliminary data.</text>
</comment>
<proteinExistence type="predicted"/>